<evidence type="ECO:0000313" key="3">
    <source>
        <dbReference type="Proteomes" id="UP000015105"/>
    </source>
</evidence>
<dbReference type="Gramene" id="AET1Gv20501200.2">
    <property type="protein sequence ID" value="AET1Gv20501200.2"/>
    <property type="gene ID" value="AET1Gv20501200"/>
</dbReference>
<dbReference type="STRING" id="200361.A0A452YQA5"/>
<accession>A0A452YQA5</accession>
<dbReference type="AlphaFoldDB" id="A0A452YQA5"/>
<protein>
    <recommendedName>
        <fullName evidence="1">Reverse transcriptase domain-containing protein</fullName>
    </recommendedName>
</protein>
<dbReference type="EnsemblPlants" id="AET1Gv20501200.2">
    <property type="protein sequence ID" value="AET1Gv20501200.2"/>
    <property type="gene ID" value="AET1Gv20501200"/>
</dbReference>
<reference evidence="2" key="5">
    <citation type="journal article" date="2021" name="G3 (Bethesda)">
        <title>Aegilops tauschii genome assembly Aet v5.0 features greater sequence contiguity and improved annotation.</title>
        <authorList>
            <person name="Wang L."/>
            <person name="Zhu T."/>
            <person name="Rodriguez J.C."/>
            <person name="Deal K.R."/>
            <person name="Dubcovsky J."/>
            <person name="McGuire P.E."/>
            <person name="Lux T."/>
            <person name="Spannagl M."/>
            <person name="Mayer K.F.X."/>
            <person name="Baldrich P."/>
            <person name="Meyers B.C."/>
            <person name="Huo N."/>
            <person name="Gu Y.Q."/>
            <person name="Zhou H."/>
            <person name="Devos K.M."/>
            <person name="Bennetzen J.L."/>
            <person name="Unver T."/>
            <person name="Budak H."/>
            <person name="Gulick P.J."/>
            <person name="Galiba G."/>
            <person name="Kalapos B."/>
            <person name="Nelson D.R."/>
            <person name="Li P."/>
            <person name="You F.M."/>
            <person name="Luo M.C."/>
            <person name="Dvorak J."/>
        </authorList>
    </citation>
    <scope>NUCLEOTIDE SEQUENCE [LARGE SCALE GENOMIC DNA]</scope>
    <source>
        <strain evidence="2">cv. AL8/78</strain>
    </source>
</reference>
<evidence type="ECO:0000259" key="1">
    <source>
        <dbReference type="Pfam" id="PF00078"/>
    </source>
</evidence>
<name>A0A452YQA5_AEGTS</name>
<evidence type="ECO:0000313" key="2">
    <source>
        <dbReference type="EnsemblPlants" id="AET1Gv20501200.2"/>
    </source>
</evidence>
<proteinExistence type="predicted"/>
<reference evidence="2" key="4">
    <citation type="submission" date="2019-03" db="UniProtKB">
        <authorList>
            <consortium name="EnsemblPlants"/>
        </authorList>
    </citation>
    <scope>IDENTIFICATION</scope>
</reference>
<sequence length="109" mass="12284">MAVFDSFYRLADGNFAELNTAMIALLPKKDGATRISDFRPISLIHSVAKLITKVLSMRLAAVIDRIISPVQTAFQRKKCIHDSYLYVQNTIRALHRTRTPALLLKLDIA</sequence>
<reference evidence="2" key="3">
    <citation type="journal article" date="2017" name="Nature">
        <title>Genome sequence of the progenitor of the wheat D genome Aegilops tauschii.</title>
        <authorList>
            <person name="Luo M.C."/>
            <person name="Gu Y.Q."/>
            <person name="Puiu D."/>
            <person name="Wang H."/>
            <person name="Twardziok S.O."/>
            <person name="Deal K.R."/>
            <person name="Huo N."/>
            <person name="Zhu T."/>
            <person name="Wang L."/>
            <person name="Wang Y."/>
            <person name="McGuire P.E."/>
            <person name="Liu S."/>
            <person name="Long H."/>
            <person name="Ramasamy R.K."/>
            <person name="Rodriguez J.C."/>
            <person name="Van S.L."/>
            <person name="Yuan L."/>
            <person name="Wang Z."/>
            <person name="Xia Z."/>
            <person name="Xiao L."/>
            <person name="Anderson O.D."/>
            <person name="Ouyang S."/>
            <person name="Liang Y."/>
            <person name="Zimin A.V."/>
            <person name="Pertea G."/>
            <person name="Qi P."/>
            <person name="Bennetzen J.L."/>
            <person name="Dai X."/>
            <person name="Dawson M.W."/>
            <person name="Muller H.G."/>
            <person name="Kugler K."/>
            <person name="Rivarola-Duarte L."/>
            <person name="Spannagl M."/>
            <person name="Mayer K.F.X."/>
            <person name="Lu F.H."/>
            <person name="Bevan M.W."/>
            <person name="Leroy P."/>
            <person name="Li P."/>
            <person name="You F.M."/>
            <person name="Sun Q."/>
            <person name="Liu Z."/>
            <person name="Lyons E."/>
            <person name="Wicker T."/>
            <person name="Salzberg S.L."/>
            <person name="Devos K.M."/>
            <person name="Dvorak J."/>
        </authorList>
    </citation>
    <scope>NUCLEOTIDE SEQUENCE [LARGE SCALE GENOMIC DNA]</scope>
    <source>
        <strain evidence="2">cv. AL8/78</strain>
    </source>
</reference>
<keyword evidence="3" id="KW-1185">Reference proteome</keyword>
<reference evidence="3" key="2">
    <citation type="journal article" date="2017" name="Nat. Plants">
        <title>The Aegilops tauschii genome reveals multiple impacts of transposons.</title>
        <authorList>
            <person name="Zhao G."/>
            <person name="Zou C."/>
            <person name="Li K."/>
            <person name="Wang K."/>
            <person name="Li T."/>
            <person name="Gao L."/>
            <person name="Zhang X."/>
            <person name="Wang H."/>
            <person name="Yang Z."/>
            <person name="Liu X."/>
            <person name="Jiang W."/>
            <person name="Mao L."/>
            <person name="Kong X."/>
            <person name="Jiao Y."/>
            <person name="Jia J."/>
        </authorList>
    </citation>
    <scope>NUCLEOTIDE SEQUENCE [LARGE SCALE GENOMIC DNA]</scope>
    <source>
        <strain evidence="3">cv. AL8/78</strain>
    </source>
</reference>
<dbReference type="Pfam" id="PF00078">
    <property type="entry name" value="RVT_1"/>
    <property type="match status" value="1"/>
</dbReference>
<dbReference type="InterPro" id="IPR000477">
    <property type="entry name" value="RT_dom"/>
</dbReference>
<dbReference type="Proteomes" id="UP000015105">
    <property type="component" value="Chromosome 1D"/>
</dbReference>
<feature type="domain" description="Reverse transcriptase" evidence="1">
    <location>
        <begin position="27"/>
        <end position="108"/>
    </location>
</feature>
<reference evidence="3" key="1">
    <citation type="journal article" date="2014" name="Science">
        <title>Ancient hybridizations among the ancestral genomes of bread wheat.</title>
        <authorList>
            <consortium name="International Wheat Genome Sequencing Consortium,"/>
            <person name="Marcussen T."/>
            <person name="Sandve S.R."/>
            <person name="Heier L."/>
            <person name="Spannagl M."/>
            <person name="Pfeifer M."/>
            <person name="Jakobsen K.S."/>
            <person name="Wulff B.B."/>
            <person name="Steuernagel B."/>
            <person name="Mayer K.F."/>
            <person name="Olsen O.A."/>
        </authorList>
    </citation>
    <scope>NUCLEOTIDE SEQUENCE [LARGE SCALE GENOMIC DNA]</scope>
    <source>
        <strain evidence="3">cv. AL8/78</strain>
    </source>
</reference>
<organism evidence="2 3">
    <name type="scientific">Aegilops tauschii subsp. strangulata</name>
    <name type="common">Goatgrass</name>
    <dbReference type="NCBI Taxonomy" id="200361"/>
    <lineage>
        <taxon>Eukaryota</taxon>
        <taxon>Viridiplantae</taxon>
        <taxon>Streptophyta</taxon>
        <taxon>Embryophyta</taxon>
        <taxon>Tracheophyta</taxon>
        <taxon>Spermatophyta</taxon>
        <taxon>Magnoliopsida</taxon>
        <taxon>Liliopsida</taxon>
        <taxon>Poales</taxon>
        <taxon>Poaceae</taxon>
        <taxon>BOP clade</taxon>
        <taxon>Pooideae</taxon>
        <taxon>Triticodae</taxon>
        <taxon>Triticeae</taxon>
        <taxon>Triticinae</taxon>
        <taxon>Aegilops</taxon>
    </lineage>
</organism>